<sequence length="216" mass="24361">MPTILSTKNLIKHQEQLLLHAGINYVSYDAIRISFNENVDIPKKVGHAIVTSKNTWQAIKDKVAIKKAFVVGIKTTQLLQESGIEIIESTDYGKDLAQKICEHHSGKEFHFFCGKQRREEMPTLLKKNNISFTETQVYDTLPHPKKFAQEFDGILFFSPSGVKSFCAVNDIKSATAFCIGTTTAKEAEKHTKNIIIANQPTIENVIVQVVKTYKYD</sequence>
<evidence type="ECO:0000313" key="2">
    <source>
        <dbReference type="EMBL" id="MDT0294415.1"/>
    </source>
</evidence>
<protein>
    <submittedName>
        <fullName evidence="2">Uroporphyrinogen-III synthase</fullName>
        <ecNumber evidence="2">4.2.1.75</ecNumber>
    </submittedName>
</protein>
<dbReference type="PANTHER" id="PTHR12390:SF0">
    <property type="entry name" value="UROPORPHYRINOGEN-III SYNTHASE"/>
    <property type="match status" value="1"/>
</dbReference>
<dbReference type="SUPFAM" id="SSF69618">
    <property type="entry name" value="HemD-like"/>
    <property type="match status" value="1"/>
</dbReference>
<dbReference type="EMBL" id="JAVRBG010000006">
    <property type="protein sequence ID" value="MDT0294415.1"/>
    <property type="molecule type" value="Genomic_DNA"/>
</dbReference>
<keyword evidence="2" id="KW-0456">Lyase</keyword>
<feature type="domain" description="Tetrapyrrole biosynthesis uroporphyrinogen III synthase" evidence="1">
    <location>
        <begin position="41"/>
        <end position="205"/>
    </location>
</feature>
<dbReference type="Pfam" id="PF02602">
    <property type="entry name" value="HEM4"/>
    <property type="match status" value="1"/>
</dbReference>
<dbReference type="Gene3D" id="3.40.50.10090">
    <property type="match status" value="2"/>
</dbReference>
<keyword evidence="3" id="KW-1185">Reference proteome</keyword>
<name>A0ABU2KI81_9FLAO</name>
<gene>
    <name evidence="2" type="ORF">RLT85_07190</name>
</gene>
<dbReference type="RefSeq" id="WP_311401351.1">
    <property type="nucleotide sequence ID" value="NZ_JAVRBG010000006.1"/>
</dbReference>
<dbReference type="Proteomes" id="UP001182991">
    <property type="component" value="Unassembled WGS sequence"/>
</dbReference>
<organism evidence="2 3">
    <name type="scientific">Mesonia ostreae</name>
    <dbReference type="NCBI Taxonomy" id="861110"/>
    <lineage>
        <taxon>Bacteria</taxon>
        <taxon>Pseudomonadati</taxon>
        <taxon>Bacteroidota</taxon>
        <taxon>Flavobacteriia</taxon>
        <taxon>Flavobacteriales</taxon>
        <taxon>Flavobacteriaceae</taxon>
        <taxon>Mesonia</taxon>
    </lineage>
</organism>
<dbReference type="CDD" id="cd06578">
    <property type="entry name" value="HemD"/>
    <property type="match status" value="1"/>
</dbReference>
<reference evidence="3" key="1">
    <citation type="submission" date="2023-07" db="EMBL/GenBank/DDBJ databases">
        <title>Isolating and identifying novel microbial strains from the Mariana Trench.</title>
        <authorList>
            <person name="Fu H."/>
        </authorList>
    </citation>
    <scope>NUCLEOTIDE SEQUENCE [LARGE SCALE GENOMIC DNA]</scope>
    <source>
        <strain evidence="3">T-y2</strain>
    </source>
</reference>
<dbReference type="InterPro" id="IPR039793">
    <property type="entry name" value="UROS/Hem4"/>
</dbReference>
<dbReference type="InterPro" id="IPR003754">
    <property type="entry name" value="4pyrrol_synth_uPrphyn_synth"/>
</dbReference>
<proteinExistence type="predicted"/>
<dbReference type="InterPro" id="IPR036108">
    <property type="entry name" value="4pyrrol_syn_uPrphyn_synt_sf"/>
</dbReference>
<evidence type="ECO:0000259" key="1">
    <source>
        <dbReference type="Pfam" id="PF02602"/>
    </source>
</evidence>
<accession>A0ABU2KI81</accession>
<dbReference type="PANTHER" id="PTHR12390">
    <property type="entry name" value="UROPORPHYRINOGEN III SYNTHASE"/>
    <property type="match status" value="1"/>
</dbReference>
<comment type="caution">
    <text evidence="2">The sequence shown here is derived from an EMBL/GenBank/DDBJ whole genome shotgun (WGS) entry which is preliminary data.</text>
</comment>
<dbReference type="GO" id="GO:0004852">
    <property type="term" value="F:uroporphyrinogen-III synthase activity"/>
    <property type="evidence" value="ECO:0007669"/>
    <property type="project" value="UniProtKB-EC"/>
</dbReference>
<dbReference type="EC" id="4.2.1.75" evidence="2"/>
<evidence type="ECO:0000313" key="3">
    <source>
        <dbReference type="Proteomes" id="UP001182991"/>
    </source>
</evidence>